<dbReference type="EMBL" id="JAHBOH010000001">
    <property type="protein sequence ID" value="MBT0993956.1"/>
    <property type="molecule type" value="Genomic_DNA"/>
</dbReference>
<feature type="transmembrane region" description="Helical" evidence="1">
    <location>
        <begin position="34"/>
        <end position="52"/>
    </location>
</feature>
<feature type="transmembrane region" description="Helical" evidence="1">
    <location>
        <begin position="153"/>
        <end position="172"/>
    </location>
</feature>
<dbReference type="Pfam" id="PF04087">
    <property type="entry name" value="DUF389"/>
    <property type="match status" value="1"/>
</dbReference>
<keyword evidence="1" id="KW-0812">Transmembrane</keyword>
<keyword evidence="1" id="KW-0472">Membrane</keyword>
<evidence type="ECO:0000313" key="2">
    <source>
        <dbReference type="EMBL" id="MBT0993956.1"/>
    </source>
</evidence>
<name>A0ABS5TXS2_9CELL</name>
<evidence type="ECO:0000313" key="3">
    <source>
        <dbReference type="Proteomes" id="UP000722125"/>
    </source>
</evidence>
<accession>A0ABS5TXS2</accession>
<organism evidence="2 3">
    <name type="scientific">Cellulomonas fulva</name>
    <dbReference type="NCBI Taxonomy" id="2835530"/>
    <lineage>
        <taxon>Bacteria</taxon>
        <taxon>Bacillati</taxon>
        <taxon>Actinomycetota</taxon>
        <taxon>Actinomycetes</taxon>
        <taxon>Micrococcales</taxon>
        <taxon>Cellulomonadaceae</taxon>
        <taxon>Cellulomonas</taxon>
    </lineage>
</organism>
<dbReference type="Proteomes" id="UP000722125">
    <property type="component" value="Unassembled WGS sequence"/>
</dbReference>
<reference evidence="2 3" key="1">
    <citation type="submission" date="2021-05" db="EMBL/GenBank/DDBJ databases">
        <title>Description of Cellulomonas sp. DKR-3 sp. nov.</title>
        <authorList>
            <person name="Dahal R.H."/>
            <person name="Chaudhary D.K."/>
        </authorList>
    </citation>
    <scope>NUCLEOTIDE SEQUENCE [LARGE SCALE GENOMIC DNA]</scope>
    <source>
        <strain evidence="2 3">DKR-3</strain>
    </source>
</reference>
<keyword evidence="3" id="KW-1185">Reference proteome</keyword>
<proteinExistence type="predicted"/>
<feature type="transmembrane region" description="Helical" evidence="1">
    <location>
        <begin position="178"/>
        <end position="204"/>
    </location>
</feature>
<protein>
    <submittedName>
        <fullName evidence="2">DUF389 domain-containing protein</fullName>
    </submittedName>
</protein>
<feature type="transmembrane region" description="Helical" evidence="1">
    <location>
        <begin position="128"/>
        <end position="146"/>
    </location>
</feature>
<feature type="transmembrane region" description="Helical" evidence="1">
    <location>
        <begin position="224"/>
        <end position="241"/>
    </location>
</feature>
<gene>
    <name evidence="2" type="ORF">KIN34_06615</name>
</gene>
<feature type="transmembrane region" description="Helical" evidence="1">
    <location>
        <begin position="58"/>
        <end position="79"/>
    </location>
</feature>
<keyword evidence="1" id="KW-1133">Transmembrane helix</keyword>
<dbReference type="InterPro" id="IPR005240">
    <property type="entry name" value="DUF389"/>
</dbReference>
<feature type="transmembrane region" description="Helical" evidence="1">
    <location>
        <begin position="86"/>
        <end position="108"/>
    </location>
</feature>
<dbReference type="PANTHER" id="PTHR20992">
    <property type="entry name" value="AT15442P-RELATED"/>
    <property type="match status" value="1"/>
</dbReference>
<comment type="caution">
    <text evidence="2">The sequence shown here is derived from an EMBL/GenBank/DDBJ whole genome shotgun (WGS) entry which is preliminary data.</text>
</comment>
<sequence>MRDFVLPESQRRTLDELTDDLDLHAGDGRAKRSAFWIMLTLSACIASAGVIGDSTATVIGAMIVAPLSTPIMGVALGVAKRRRTGSLRYVVGGALWVILLGVLFSLLLPDTFQLATNSQISGRTSPGLPDLVAAVATGLAGAIAYSRRDVATVLPGVAIAISLVPPLAVVGVCLGEGAFTFAAGALLLFVSNLLALVLAGTIVYAALRYSERREDGEPASLRRAYLAIGGLFAVVAVPLVANTVATALLSSWGVTVRDATEDWLADVPGATVTDVTHEFVDYTVDVRVAGGELPPAQDLLDSLEGRVPNGVLVTVRTTVGSTLEVGAVGG</sequence>
<evidence type="ECO:0000256" key="1">
    <source>
        <dbReference type="SAM" id="Phobius"/>
    </source>
</evidence>
<dbReference type="PANTHER" id="PTHR20992:SF9">
    <property type="entry name" value="AT15442P-RELATED"/>
    <property type="match status" value="1"/>
</dbReference>